<keyword evidence="2" id="KW-0722">Serine protease inhibitor</keyword>
<evidence type="ECO:0000313" key="5">
    <source>
        <dbReference type="Proteomes" id="UP000046392"/>
    </source>
</evidence>
<dbReference type="InterPro" id="IPR002919">
    <property type="entry name" value="TIL_dom"/>
</dbReference>
<keyword evidence="1" id="KW-0646">Protease inhibitor</keyword>
<dbReference type="Pfam" id="PF01826">
    <property type="entry name" value="TIL"/>
    <property type="match status" value="1"/>
</dbReference>
<sequence>MPTCYPVCPGLPKPLCSTETLGPGCICNFPYSINATGNCILRTDCPIRSYPTTTPKPPNPCKFPWLNVECRSACPQTCDEKLQADCMVFCLPSGCQCVYPYLLTHEGECVHNDQCPKKENVKLKREKPTAKPCTGNLTAVSGRDNCVKTCGSTVDYSKCMKKTIGRACICRFPYCLDKNGVCIHERDY</sequence>
<reference evidence="6" key="1">
    <citation type="submission" date="2017-02" db="UniProtKB">
        <authorList>
            <consortium name="WormBaseParasite"/>
        </authorList>
    </citation>
    <scope>IDENTIFICATION</scope>
</reference>
<protein>
    <submittedName>
        <fullName evidence="6">TIL domain-containing protein</fullName>
    </submittedName>
</protein>
<organism evidence="5 6">
    <name type="scientific">Strongyloides papillosus</name>
    <name type="common">Intestinal threadworm</name>
    <dbReference type="NCBI Taxonomy" id="174720"/>
    <lineage>
        <taxon>Eukaryota</taxon>
        <taxon>Metazoa</taxon>
        <taxon>Ecdysozoa</taxon>
        <taxon>Nematoda</taxon>
        <taxon>Chromadorea</taxon>
        <taxon>Rhabditida</taxon>
        <taxon>Tylenchina</taxon>
        <taxon>Panagrolaimomorpha</taxon>
        <taxon>Strongyloidoidea</taxon>
        <taxon>Strongyloididae</taxon>
        <taxon>Strongyloides</taxon>
    </lineage>
</organism>
<feature type="domain" description="TIL" evidence="4">
    <location>
        <begin position="69"/>
        <end position="115"/>
    </location>
</feature>
<keyword evidence="5" id="KW-1185">Reference proteome</keyword>
<dbReference type="PANTHER" id="PTHR23259:SF70">
    <property type="entry name" value="ACCESSORY GLAND PROTEIN ACP62F-RELATED"/>
    <property type="match status" value="1"/>
</dbReference>
<keyword evidence="3" id="KW-1015">Disulfide bond</keyword>
<dbReference type="STRING" id="174720.A0A0N5B6M7"/>
<accession>A0A0N5B6M7</accession>
<dbReference type="SUPFAM" id="SSF57567">
    <property type="entry name" value="Serine protease inhibitors"/>
    <property type="match status" value="1"/>
</dbReference>
<dbReference type="GO" id="GO:0004867">
    <property type="term" value="F:serine-type endopeptidase inhibitor activity"/>
    <property type="evidence" value="ECO:0007669"/>
    <property type="project" value="UniProtKB-KW"/>
</dbReference>
<dbReference type="AlphaFoldDB" id="A0A0N5B6M7"/>
<dbReference type="PANTHER" id="PTHR23259">
    <property type="entry name" value="RIDDLE"/>
    <property type="match status" value="1"/>
</dbReference>
<dbReference type="InterPro" id="IPR051368">
    <property type="entry name" value="SerProtInhib-TIL_Domain"/>
</dbReference>
<proteinExistence type="predicted"/>
<dbReference type="CDD" id="cd19941">
    <property type="entry name" value="TIL"/>
    <property type="match status" value="1"/>
</dbReference>
<dbReference type="WBParaSite" id="SPAL_0000171500.1">
    <property type="protein sequence ID" value="SPAL_0000171500.1"/>
    <property type="gene ID" value="SPAL_0000171500"/>
</dbReference>
<dbReference type="Gene3D" id="2.10.25.10">
    <property type="entry name" value="Laminin"/>
    <property type="match status" value="1"/>
</dbReference>
<evidence type="ECO:0000256" key="1">
    <source>
        <dbReference type="ARBA" id="ARBA00022690"/>
    </source>
</evidence>
<name>A0A0N5B6M7_STREA</name>
<evidence type="ECO:0000259" key="4">
    <source>
        <dbReference type="Pfam" id="PF01826"/>
    </source>
</evidence>
<evidence type="ECO:0000256" key="2">
    <source>
        <dbReference type="ARBA" id="ARBA00022900"/>
    </source>
</evidence>
<dbReference type="InterPro" id="IPR036084">
    <property type="entry name" value="Ser_inhib-like_sf"/>
</dbReference>
<evidence type="ECO:0000313" key="6">
    <source>
        <dbReference type="WBParaSite" id="SPAL_0000171500.1"/>
    </source>
</evidence>
<evidence type="ECO:0000256" key="3">
    <source>
        <dbReference type="ARBA" id="ARBA00023157"/>
    </source>
</evidence>
<dbReference type="Proteomes" id="UP000046392">
    <property type="component" value="Unplaced"/>
</dbReference>